<accession>A0A6G9CZU0</accession>
<reference evidence="1 2" key="1">
    <citation type="submission" date="2020-03" db="EMBL/GenBank/DDBJ databases">
        <title>Screen low temperature-resistant strains for efficient degradation of petroleum hydrocarbons under the low temperature.</title>
        <authorList>
            <person name="Wang Y."/>
            <person name="Chen J."/>
        </authorList>
    </citation>
    <scope>NUCLEOTIDE SEQUENCE [LARGE SCALE GENOMIC DNA]</scope>
    <source>
        <strain evidence="1 2">KB1</strain>
    </source>
</reference>
<sequence>MLTDTVENGGLTGGWTAGGNKVAVVDADGNELASGRVESGSTLHWYNGQLWIVGATEVYRIMESPQDGTWKFYKDSGQNMPDFG</sequence>
<dbReference type="EMBL" id="CP050124">
    <property type="protein sequence ID" value="QIP42418.1"/>
    <property type="molecule type" value="Genomic_DNA"/>
</dbReference>
<name>A0A6G9CZU0_RHOER</name>
<evidence type="ECO:0000313" key="2">
    <source>
        <dbReference type="Proteomes" id="UP000502345"/>
    </source>
</evidence>
<organism evidence="1 2">
    <name type="scientific">Rhodococcus erythropolis</name>
    <name type="common">Arthrobacter picolinophilus</name>
    <dbReference type="NCBI Taxonomy" id="1833"/>
    <lineage>
        <taxon>Bacteria</taxon>
        <taxon>Bacillati</taxon>
        <taxon>Actinomycetota</taxon>
        <taxon>Actinomycetes</taxon>
        <taxon>Mycobacteriales</taxon>
        <taxon>Nocardiaceae</taxon>
        <taxon>Rhodococcus</taxon>
        <taxon>Rhodococcus erythropolis group</taxon>
    </lineage>
</organism>
<dbReference type="RefSeq" id="WP_225320132.1">
    <property type="nucleotide sequence ID" value="NZ_CP050124.1"/>
</dbReference>
<gene>
    <name evidence="1" type="ORF">G9444_5175</name>
</gene>
<protein>
    <submittedName>
        <fullName evidence="1">Uncharacterized protein</fullName>
    </submittedName>
</protein>
<dbReference type="Proteomes" id="UP000502345">
    <property type="component" value="Chromosome"/>
</dbReference>
<evidence type="ECO:0000313" key="1">
    <source>
        <dbReference type="EMBL" id="QIP42418.1"/>
    </source>
</evidence>
<dbReference type="AlphaFoldDB" id="A0A6G9CZU0"/>
<proteinExistence type="predicted"/>